<dbReference type="GO" id="GO:0035735">
    <property type="term" value="P:intraciliary transport involved in cilium assembly"/>
    <property type="evidence" value="ECO:0007669"/>
    <property type="project" value="TreeGrafter"/>
</dbReference>
<dbReference type="EMBL" id="REGN01007595">
    <property type="protein sequence ID" value="RNA05821.1"/>
    <property type="molecule type" value="Genomic_DNA"/>
</dbReference>
<feature type="coiled-coil region" evidence="9">
    <location>
        <begin position="78"/>
        <end position="179"/>
    </location>
</feature>
<proteinExistence type="inferred from homology"/>
<comment type="subcellular location">
    <subcellularLocation>
        <location evidence="1">Cell junction</location>
    </subcellularLocation>
    <subcellularLocation>
        <location evidence="2">Cytoplasm</location>
        <location evidence="2">Cytoskeleton</location>
        <location evidence="2">Microtubule organizing center</location>
        <location evidence="2">Centrosome</location>
    </subcellularLocation>
</comment>
<dbReference type="InterPro" id="IPR052300">
    <property type="entry name" value="Adhesion_Centrosome_assoc"/>
</dbReference>
<evidence type="ECO:0000256" key="10">
    <source>
        <dbReference type="SAM" id="MobiDB-lite"/>
    </source>
</evidence>
<dbReference type="STRING" id="10195.A0A3M7Q495"/>
<dbReference type="PANTHER" id="PTHR46507:SF4">
    <property type="entry name" value="SSX FAMILY MEMBER 2 INTERACTING PROTEIN"/>
    <property type="match status" value="1"/>
</dbReference>
<evidence type="ECO:0000256" key="7">
    <source>
        <dbReference type="ARBA" id="ARBA00023054"/>
    </source>
</evidence>
<feature type="region of interest" description="Disordered" evidence="10">
    <location>
        <begin position="362"/>
        <end position="383"/>
    </location>
</feature>
<protein>
    <submittedName>
        <fullName evidence="11">Afadin-and alpha-actinin-binding isoform X1</fullName>
    </submittedName>
</protein>
<keyword evidence="6" id="KW-0965">Cell junction</keyword>
<name>A0A3M7Q495_BRAPC</name>
<evidence type="ECO:0000256" key="1">
    <source>
        <dbReference type="ARBA" id="ARBA00004282"/>
    </source>
</evidence>
<evidence type="ECO:0000256" key="2">
    <source>
        <dbReference type="ARBA" id="ARBA00004300"/>
    </source>
</evidence>
<keyword evidence="7 9" id="KW-0175">Coiled coil</keyword>
<dbReference type="Proteomes" id="UP000276133">
    <property type="component" value="Unassembled WGS sequence"/>
</dbReference>
<evidence type="ECO:0000256" key="8">
    <source>
        <dbReference type="ARBA" id="ARBA00023212"/>
    </source>
</evidence>
<comment type="caution">
    <text evidence="11">The sequence shown here is derived from an EMBL/GenBank/DDBJ whole genome shotgun (WGS) entry which is preliminary data.</text>
</comment>
<dbReference type="PANTHER" id="PTHR46507">
    <property type="entry name" value="AFADIN- AND ALPHA-ACTININ-BINDING PROTEIN"/>
    <property type="match status" value="1"/>
</dbReference>
<dbReference type="Pfam" id="PF11559">
    <property type="entry name" value="ADIP"/>
    <property type="match status" value="1"/>
</dbReference>
<evidence type="ECO:0000256" key="4">
    <source>
        <dbReference type="ARBA" id="ARBA00022490"/>
    </source>
</evidence>
<evidence type="ECO:0000256" key="5">
    <source>
        <dbReference type="ARBA" id="ARBA00022889"/>
    </source>
</evidence>
<feature type="compositionally biased region" description="Low complexity" evidence="10">
    <location>
        <begin position="362"/>
        <end position="373"/>
    </location>
</feature>
<organism evidence="11 12">
    <name type="scientific">Brachionus plicatilis</name>
    <name type="common">Marine rotifer</name>
    <name type="synonym">Brachionus muelleri</name>
    <dbReference type="NCBI Taxonomy" id="10195"/>
    <lineage>
        <taxon>Eukaryota</taxon>
        <taxon>Metazoa</taxon>
        <taxon>Spiralia</taxon>
        <taxon>Gnathifera</taxon>
        <taxon>Rotifera</taxon>
        <taxon>Eurotatoria</taxon>
        <taxon>Monogononta</taxon>
        <taxon>Pseudotrocha</taxon>
        <taxon>Ploima</taxon>
        <taxon>Brachionidae</taxon>
        <taxon>Brachionus</taxon>
    </lineage>
</organism>
<evidence type="ECO:0000256" key="9">
    <source>
        <dbReference type="SAM" id="Coils"/>
    </source>
</evidence>
<dbReference type="GO" id="GO:0034451">
    <property type="term" value="C:centriolar satellite"/>
    <property type="evidence" value="ECO:0007669"/>
    <property type="project" value="TreeGrafter"/>
</dbReference>
<dbReference type="GO" id="GO:0036064">
    <property type="term" value="C:ciliary basal body"/>
    <property type="evidence" value="ECO:0007669"/>
    <property type="project" value="TreeGrafter"/>
</dbReference>
<dbReference type="AlphaFoldDB" id="A0A3M7Q495"/>
<accession>A0A3M7Q495</accession>
<keyword evidence="5" id="KW-0130">Cell adhesion</keyword>
<evidence type="ECO:0000256" key="6">
    <source>
        <dbReference type="ARBA" id="ARBA00022949"/>
    </source>
</evidence>
<keyword evidence="12" id="KW-1185">Reference proteome</keyword>
<dbReference type="InterPro" id="IPR021622">
    <property type="entry name" value="Afadin/alpha-actinin-bd"/>
</dbReference>
<gene>
    <name evidence="11" type="ORF">BpHYR1_010806</name>
</gene>
<dbReference type="OrthoDB" id="312015at2759"/>
<evidence type="ECO:0000313" key="12">
    <source>
        <dbReference type="Proteomes" id="UP000276133"/>
    </source>
</evidence>
<evidence type="ECO:0000313" key="11">
    <source>
        <dbReference type="EMBL" id="RNA05821.1"/>
    </source>
</evidence>
<keyword evidence="4" id="KW-0963">Cytoplasm</keyword>
<dbReference type="GO" id="GO:0007155">
    <property type="term" value="P:cell adhesion"/>
    <property type="evidence" value="ECO:0007669"/>
    <property type="project" value="UniProtKB-KW"/>
</dbReference>
<keyword evidence="8" id="KW-0206">Cytoskeleton</keyword>
<dbReference type="GO" id="GO:0070161">
    <property type="term" value="C:anchoring junction"/>
    <property type="evidence" value="ECO:0007669"/>
    <property type="project" value="UniProtKB-SubCell"/>
</dbReference>
<sequence>MSENIISNMSSINSMSTNDSILNSSENEIDLKAFRSLNSEMDNLGYESIGSLNAIDINKLIKFSLDLAYRFRRQSVTIERLQDQIHLLDRENELFLKRQQNLKDSMENSSRESQIFLEKNRQSENKITEHVKNIKTLSEENRKLQHIIEQRDKQFKNEKKKTEKETEKLKLKIQNLTTIKTKELANIDLTDPISKKGSRPTWNLESNQSKKQLEMYSELIKDYDKKLKQIIIENNDLKTFISRLLSELDELILSPVNKNCDNSIESMDSSNHQKLINCPFDEIFQNLNEEIQSKIKILKIVFKNNCDSLIPRDNVTISSIESLSEILNKTLNNSDEKGCEKSVNKTKVEFNQSKLMLNNTSISSSSLSSTTSSDSRKCNYNNI</sequence>
<comment type="similarity">
    <text evidence="3">Belongs to the ADIP family.</text>
</comment>
<reference evidence="11 12" key="1">
    <citation type="journal article" date="2018" name="Sci. Rep.">
        <title>Genomic signatures of local adaptation to the degree of environmental predictability in rotifers.</title>
        <authorList>
            <person name="Franch-Gras L."/>
            <person name="Hahn C."/>
            <person name="Garcia-Roger E.M."/>
            <person name="Carmona M.J."/>
            <person name="Serra M."/>
            <person name="Gomez A."/>
        </authorList>
    </citation>
    <scope>NUCLEOTIDE SEQUENCE [LARGE SCALE GENOMIC DNA]</scope>
    <source>
        <strain evidence="11">HYR1</strain>
    </source>
</reference>
<evidence type="ECO:0000256" key="3">
    <source>
        <dbReference type="ARBA" id="ARBA00009291"/>
    </source>
</evidence>